<comment type="caution">
    <text evidence="2">The sequence shown here is derived from an EMBL/GenBank/DDBJ whole genome shotgun (WGS) entry which is preliminary data.</text>
</comment>
<gene>
    <name evidence="2" type="ORF">FA13DRAFT_1728387</name>
</gene>
<protein>
    <recommendedName>
        <fullName evidence="4">G-protein coupled receptors family 1 profile domain-containing protein</fullName>
    </recommendedName>
</protein>
<feature type="transmembrane region" description="Helical" evidence="1">
    <location>
        <begin position="102"/>
        <end position="122"/>
    </location>
</feature>
<accession>A0A4Y7TMX3</accession>
<feature type="transmembrane region" description="Helical" evidence="1">
    <location>
        <begin position="268"/>
        <end position="287"/>
    </location>
</feature>
<dbReference type="Proteomes" id="UP000298030">
    <property type="component" value="Unassembled WGS sequence"/>
</dbReference>
<dbReference type="EMBL" id="QPFP01000007">
    <property type="protein sequence ID" value="TEB35553.1"/>
    <property type="molecule type" value="Genomic_DNA"/>
</dbReference>
<evidence type="ECO:0000313" key="3">
    <source>
        <dbReference type="Proteomes" id="UP000298030"/>
    </source>
</evidence>
<dbReference type="STRING" id="71717.A0A4Y7TMX3"/>
<feature type="transmembrane region" description="Helical" evidence="1">
    <location>
        <begin position="236"/>
        <end position="256"/>
    </location>
</feature>
<keyword evidence="3" id="KW-1185">Reference proteome</keyword>
<dbReference type="AlphaFoldDB" id="A0A4Y7TMX3"/>
<feature type="transmembrane region" description="Helical" evidence="1">
    <location>
        <begin position="186"/>
        <end position="215"/>
    </location>
</feature>
<evidence type="ECO:0000313" key="2">
    <source>
        <dbReference type="EMBL" id="TEB35553.1"/>
    </source>
</evidence>
<name>A0A4Y7TMX3_COPMI</name>
<proteinExistence type="predicted"/>
<evidence type="ECO:0008006" key="4">
    <source>
        <dbReference type="Google" id="ProtNLM"/>
    </source>
</evidence>
<keyword evidence="1" id="KW-0812">Transmembrane</keyword>
<dbReference type="OrthoDB" id="3222065at2759"/>
<sequence length="351" mass="38633">MAVANAGSANGLAASKNPNIVVHGDYPQLITFLVFNMFSSHAGLPILLAIILIAKGVQRHPTFANLCVAFIIVGFSSTLLLYASAITGPEPPEVLCLLQASLLYGMPTLTSTAAFMLVWQMFLRIYAAHHAKPYQDDKHIIRLWIMLTSPYVMFFIPVLVTAVIGANNHTRISRNRRYFYCSLDCLPLTNAISIVSASILFGTILLIAWTIYILVRHRILTKSGRSTLRVAIDLSFPIRIMVFGLYLLCAMSLSLLSISSPSSPVPDLVIAFAGLMVIIIFGTQRDIMNAICFWRRGNTNVIYVESDVGVMPDLRSAFDDVQKQLPRSALTGAQKQLPALPDPGPRPGYMF</sequence>
<evidence type="ECO:0000256" key="1">
    <source>
        <dbReference type="SAM" id="Phobius"/>
    </source>
</evidence>
<organism evidence="2 3">
    <name type="scientific">Coprinellus micaceus</name>
    <name type="common">Glistening ink-cap mushroom</name>
    <name type="synonym">Coprinus micaceus</name>
    <dbReference type="NCBI Taxonomy" id="71717"/>
    <lineage>
        <taxon>Eukaryota</taxon>
        <taxon>Fungi</taxon>
        <taxon>Dikarya</taxon>
        <taxon>Basidiomycota</taxon>
        <taxon>Agaricomycotina</taxon>
        <taxon>Agaricomycetes</taxon>
        <taxon>Agaricomycetidae</taxon>
        <taxon>Agaricales</taxon>
        <taxon>Agaricineae</taxon>
        <taxon>Psathyrellaceae</taxon>
        <taxon>Coprinellus</taxon>
    </lineage>
</organism>
<reference evidence="2 3" key="1">
    <citation type="journal article" date="2019" name="Nat. Ecol. Evol.">
        <title>Megaphylogeny resolves global patterns of mushroom evolution.</title>
        <authorList>
            <person name="Varga T."/>
            <person name="Krizsan K."/>
            <person name="Foldi C."/>
            <person name="Dima B."/>
            <person name="Sanchez-Garcia M."/>
            <person name="Sanchez-Ramirez S."/>
            <person name="Szollosi G.J."/>
            <person name="Szarkandi J.G."/>
            <person name="Papp V."/>
            <person name="Albert L."/>
            <person name="Andreopoulos W."/>
            <person name="Angelini C."/>
            <person name="Antonin V."/>
            <person name="Barry K.W."/>
            <person name="Bougher N.L."/>
            <person name="Buchanan P."/>
            <person name="Buyck B."/>
            <person name="Bense V."/>
            <person name="Catcheside P."/>
            <person name="Chovatia M."/>
            <person name="Cooper J."/>
            <person name="Damon W."/>
            <person name="Desjardin D."/>
            <person name="Finy P."/>
            <person name="Geml J."/>
            <person name="Haridas S."/>
            <person name="Hughes K."/>
            <person name="Justo A."/>
            <person name="Karasinski D."/>
            <person name="Kautmanova I."/>
            <person name="Kiss B."/>
            <person name="Kocsube S."/>
            <person name="Kotiranta H."/>
            <person name="LaButti K.M."/>
            <person name="Lechner B.E."/>
            <person name="Liimatainen K."/>
            <person name="Lipzen A."/>
            <person name="Lukacs Z."/>
            <person name="Mihaltcheva S."/>
            <person name="Morgado L.N."/>
            <person name="Niskanen T."/>
            <person name="Noordeloos M.E."/>
            <person name="Ohm R.A."/>
            <person name="Ortiz-Santana B."/>
            <person name="Ovrebo C."/>
            <person name="Racz N."/>
            <person name="Riley R."/>
            <person name="Savchenko A."/>
            <person name="Shiryaev A."/>
            <person name="Soop K."/>
            <person name="Spirin V."/>
            <person name="Szebenyi C."/>
            <person name="Tomsovsky M."/>
            <person name="Tulloss R.E."/>
            <person name="Uehling J."/>
            <person name="Grigoriev I.V."/>
            <person name="Vagvolgyi C."/>
            <person name="Papp T."/>
            <person name="Martin F.M."/>
            <person name="Miettinen O."/>
            <person name="Hibbett D.S."/>
            <person name="Nagy L.G."/>
        </authorList>
    </citation>
    <scope>NUCLEOTIDE SEQUENCE [LARGE SCALE GENOMIC DNA]</scope>
    <source>
        <strain evidence="2 3">FP101781</strain>
    </source>
</reference>
<keyword evidence="1" id="KW-1133">Transmembrane helix</keyword>
<keyword evidence="1" id="KW-0472">Membrane</keyword>
<feature type="transmembrane region" description="Helical" evidence="1">
    <location>
        <begin position="143"/>
        <end position="166"/>
    </location>
</feature>
<feature type="transmembrane region" description="Helical" evidence="1">
    <location>
        <begin position="29"/>
        <end position="51"/>
    </location>
</feature>
<feature type="transmembrane region" description="Helical" evidence="1">
    <location>
        <begin position="63"/>
        <end position="82"/>
    </location>
</feature>